<gene>
    <name evidence="1" type="ORF">EIKCOROL_01085</name>
</gene>
<reference evidence="1 2" key="1">
    <citation type="submission" date="2009-01" db="EMBL/GenBank/DDBJ databases">
        <authorList>
            <person name="Fulton L."/>
            <person name="Clifton S."/>
            <person name="Chinwalla A.T."/>
            <person name="Mitreva M."/>
            <person name="Sodergren E."/>
            <person name="Weinstock G."/>
            <person name="Clifton S."/>
            <person name="Dooling D.J."/>
            <person name="Fulton B."/>
            <person name="Minx P."/>
            <person name="Pepin K.H."/>
            <person name="Johnson M."/>
            <person name="Bhonagiri V."/>
            <person name="Nash W.E."/>
            <person name="Mardis E.R."/>
            <person name="Wilson R.K."/>
        </authorList>
    </citation>
    <scope>NUCLEOTIDE SEQUENCE [LARGE SCALE GENOMIC DNA]</scope>
    <source>
        <strain evidence="1 2">ATCC 23834</strain>
    </source>
</reference>
<sequence length="51" mass="5990">MPAVAFLWRSKEKEVPRAGMRRKGEQNTNNKNRLESNVACEQYALQFNFCK</sequence>
<proteinExistence type="predicted"/>
<dbReference type="HOGENOM" id="CLU_3098345_0_0_4"/>
<dbReference type="AlphaFoldDB" id="C0DUP9"/>
<name>C0DUP9_EIKCO</name>
<accession>C0DUP9</accession>
<evidence type="ECO:0000313" key="2">
    <source>
        <dbReference type="Proteomes" id="UP000005837"/>
    </source>
</evidence>
<organism evidence="1 2">
    <name type="scientific">Eikenella corrodens ATCC 23834</name>
    <dbReference type="NCBI Taxonomy" id="546274"/>
    <lineage>
        <taxon>Bacteria</taxon>
        <taxon>Pseudomonadati</taxon>
        <taxon>Pseudomonadota</taxon>
        <taxon>Betaproteobacteria</taxon>
        <taxon>Neisseriales</taxon>
        <taxon>Neisseriaceae</taxon>
        <taxon>Eikenella</taxon>
    </lineage>
</organism>
<comment type="caution">
    <text evidence="1">The sequence shown here is derived from an EMBL/GenBank/DDBJ whole genome shotgun (WGS) entry which is preliminary data.</text>
</comment>
<evidence type="ECO:0000313" key="1">
    <source>
        <dbReference type="EMBL" id="EEG24447.1"/>
    </source>
</evidence>
<protein>
    <submittedName>
        <fullName evidence="1">Uncharacterized protein</fullName>
    </submittedName>
</protein>
<dbReference type="EMBL" id="ACEA01000017">
    <property type="protein sequence ID" value="EEG24447.1"/>
    <property type="molecule type" value="Genomic_DNA"/>
</dbReference>
<dbReference type="Proteomes" id="UP000005837">
    <property type="component" value="Unassembled WGS sequence"/>
</dbReference>